<dbReference type="PANTHER" id="PTHR30126:SF4">
    <property type="entry name" value="LYSR FAMILY TRANSCRIPTIONAL REGULATOR"/>
    <property type="match status" value="1"/>
</dbReference>
<keyword evidence="2" id="KW-0805">Transcription regulation</keyword>
<dbReference type="PROSITE" id="PS50931">
    <property type="entry name" value="HTH_LYSR"/>
    <property type="match status" value="1"/>
</dbReference>
<evidence type="ECO:0000256" key="1">
    <source>
        <dbReference type="ARBA" id="ARBA00009437"/>
    </source>
</evidence>
<proteinExistence type="inferred from homology"/>
<evidence type="ECO:0000256" key="3">
    <source>
        <dbReference type="ARBA" id="ARBA00023125"/>
    </source>
</evidence>
<dbReference type="Pfam" id="PF03466">
    <property type="entry name" value="LysR_substrate"/>
    <property type="match status" value="1"/>
</dbReference>
<dbReference type="Proteomes" id="UP000494109">
    <property type="component" value="Unassembled WGS sequence"/>
</dbReference>
<dbReference type="AlphaFoldDB" id="A0A6P2WK67"/>
<dbReference type="InterPro" id="IPR036390">
    <property type="entry name" value="WH_DNA-bd_sf"/>
</dbReference>
<evidence type="ECO:0000313" key="6">
    <source>
        <dbReference type="EMBL" id="VWC96942.1"/>
    </source>
</evidence>
<dbReference type="Gene3D" id="3.40.190.290">
    <property type="match status" value="1"/>
</dbReference>
<evidence type="ECO:0000259" key="5">
    <source>
        <dbReference type="PROSITE" id="PS50931"/>
    </source>
</evidence>
<dbReference type="InterPro" id="IPR036388">
    <property type="entry name" value="WH-like_DNA-bd_sf"/>
</dbReference>
<dbReference type="InterPro" id="IPR005119">
    <property type="entry name" value="LysR_subst-bd"/>
</dbReference>
<comment type="similarity">
    <text evidence="1">Belongs to the LysR transcriptional regulatory family.</text>
</comment>
<protein>
    <submittedName>
        <fullName evidence="6">LysR family transcriptional regulator</fullName>
    </submittedName>
</protein>
<dbReference type="EMBL" id="CABVQS010000005">
    <property type="protein sequence ID" value="VWC96942.1"/>
    <property type="molecule type" value="Genomic_DNA"/>
</dbReference>
<dbReference type="SUPFAM" id="SSF46785">
    <property type="entry name" value="Winged helix' DNA-binding domain"/>
    <property type="match status" value="1"/>
</dbReference>
<dbReference type="Gene3D" id="1.10.10.10">
    <property type="entry name" value="Winged helix-like DNA-binding domain superfamily/Winged helix DNA-binding domain"/>
    <property type="match status" value="1"/>
</dbReference>
<dbReference type="GO" id="GO:0003700">
    <property type="term" value="F:DNA-binding transcription factor activity"/>
    <property type="evidence" value="ECO:0007669"/>
    <property type="project" value="InterPro"/>
</dbReference>
<evidence type="ECO:0000256" key="2">
    <source>
        <dbReference type="ARBA" id="ARBA00023015"/>
    </source>
</evidence>
<dbReference type="SUPFAM" id="SSF53850">
    <property type="entry name" value="Periplasmic binding protein-like II"/>
    <property type="match status" value="1"/>
</dbReference>
<keyword evidence="4" id="KW-0804">Transcription</keyword>
<gene>
    <name evidence="6" type="ORF">BCO71033_01512</name>
</gene>
<evidence type="ECO:0000256" key="4">
    <source>
        <dbReference type="ARBA" id="ARBA00023163"/>
    </source>
</evidence>
<keyword evidence="3" id="KW-0238">DNA-binding</keyword>
<dbReference type="PANTHER" id="PTHR30126">
    <property type="entry name" value="HTH-TYPE TRANSCRIPTIONAL REGULATOR"/>
    <property type="match status" value="1"/>
</dbReference>
<reference evidence="6 7" key="1">
    <citation type="submission" date="2019-09" db="EMBL/GenBank/DDBJ databases">
        <authorList>
            <person name="Depoorter E."/>
        </authorList>
    </citation>
    <scope>NUCLEOTIDE SEQUENCE [LARGE SCALE GENOMIC DNA]</scope>
    <source>
        <strain evidence="6">R-71033</strain>
    </source>
</reference>
<sequence length="313" mass="34253">MMRQPPLPELAMKLSFEALEALDAIDRTGTFAEAAELLHRVPSALTYLVQKLESDLGVMLFDRSGRRAKLTHAGRIVVEEGRRLLHAAEQLEMKAQRAQAGWETEVRICIDEILPFDAMWPFVHRFYALGMDTRLRLSTEVLGGTWDALISRRADLVVGAAGAPPELPNIIARPIGALKHVFAVAPTHPLAALPEPLSMAAVVQYRGAVISDTSRELPPQSVAIDAGQPTLAVPTLAAKLDAQCEGLAVGTLPECIAARAIADGKLVARRVTGMRDTTHCYLAWRSDEAGRALLWWVEQLDRPDLVDRLLQLA</sequence>
<dbReference type="Pfam" id="PF00126">
    <property type="entry name" value="HTH_1"/>
    <property type="match status" value="1"/>
</dbReference>
<name>A0A6P2WK67_9BURK</name>
<accession>A0A6P2WK67</accession>
<dbReference type="GO" id="GO:0000976">
    <property type="term" value="F:transcription cis-regulatory region binding"/>
    <property type="evidence" value="ECO:0007669"/>
    <property type="project" value="TreeGrafter"/>
</dbReference>
<organism evidence="6 7">
    <name type="scientific">Burkholderia contaminans</name>
    <dbReference type="NCBI Taxonomy" id="488447"/>
    <lineage>
        <taxon>Bacteria</taxon>
        <taxon>Pseudomonadati</taxon>
        <taxon>Pseudomonadota</taxon>
        <taxon>Betaproteobacteria</taxon>
        <taxon>Burkholderiales</taxon>
        <taxon>Burkholderiaceae</taxon>
        <taxon>Burkholderia</taxon>
        <taxon>Burkholderia cepacia complex</taxon>
    </lineage>
</organism>
<feature type="domain" description="HTH lysR-type" evidence="5">
    <location>
        <begin position="14"/>
        <end position="71"/>
    </location>
</feature>
<evidence type="ECO:0000313" key="7">
    <source>
        <dbReference type="Proteomes" id="UP000494109"/>
    </source>
</evidence>
<dbReference type="InterPro" id="IPR000847">
    <property type="entry name" value="LysR_HTH_N"/>
</dbReference>